<dbReference type="EMBL" id="DUIH01000006">
    <property type="protein sequence ID" value="HIH69266.1"/>
    <property type="molecule type" value="Genomic_DNA"/>
</dbReference>
<dbReference type="CDD" id="cd04301">
    <property type="entry name" value="NAT_SF"/>
    <property type="match status" value="1"/>
</dbReference>
<sequence>MMRWAEHRDLEAIVEVLKCADDLFFPPLSSRRRGIEERVMEVLNDENSGYLLFEEDGKCVGVAGYTLGKNGREGAYINMLCVVPHAQGKGIGGCMLDSLEQRLYEMGVRSAWVCTWSTNERALTLYLRRGYTIERIMEHHRARDVHTIVLSKPLGGMGDG</sequence>
<dbReference type="InterPro" id="IPR000182">
    <property type="entry name" value="GNAT_dom"/>
</dbReference>
<dbReference type="GO" id="GO:0016747">
    <property type="term" value="F:acyltransferase activity, transferring groups other than amino-acyl groups"/>
    <property type="evidence" value="ECO:0007669"/>
    <property type="project" value="InterPro"/>
</dbReference>
<evidence type="ECO:0000313" key="4">
    <source>
        <dbReference type="EMBL" id="HIH69266.1"/>
    </source>
</evidence>
<dbReference type="Pfam" id="PF00583">
    <property type="entry name" value="Acetyltransf_1"/>
    <property type="match status" value="1"/>
</dbReference>
<gene>
    <name evidence="4" type="ORF">HA299_01390</name>
</gene>
<dbReference type="AlphaFoldDB" id="A0A832RVU0"/>
<keyword evidence="2" id="KW-0012">Acyltransferase</keyword>
<evidence type="ECO:0000259" key="3">
    <source>
        <dbReference type="PROSITE" id="PS51186"/>
    </source>
</evidence>
<protein>
    <submittedName>
        <fullName evidence="4">GNAT family N-acetyltransferase</fullName>
    </submittedName>
</protein>
<dbReference type="RefSeq" id="WP_169736252.1">
    <property type="nucleotide sequence ID" value="NZ_DUIH01000006.1"/>
</dbReference>
<organism evidence="4 5">
    <name type="scientific">Methermicoccus shengliensis</name>
    <dbReference type="NCBI Taxonomy" id="660064"/>
    <lineage>
        <taxon>Archaea</taxon>
        <taxon>Methanobacteriati</taxon>
        <taxon>Methanobacteriota</taxon>
        <taxon>Stenosarchaea group</taxon>
        <taxon>Methanomicrobia</taxon>
        <taxon>Methanosarcinales</taxon>
        <taxon>Methermicoccaceae</taxon>
        <taxon>Methermicoccus</taxon>
    </lineage>
</organism>
<accession>A0A832RVU0</accession>
<dbReference type="InterPro" id="IPR016181">
    <property type="entry name" value="Acyl_CoA_acyltransferase"/>
</dbReference>
<dbReference type="InterPro" id="IPR050832">
    <property type="entry name" value="Bact_Acetyltransf"/>
</dbReference>
<keyword evidence="1 4" id="KW-0808">Transferase</keyword>
<dbReference type="PANTHER" id="PTHR43877:SF2">
    <property type="entry name" value="AMINOALKYLPHOSPHONATE N-ACETYLTRANSFERASE-RELATED"/>
    <property type="match status" value="1"/>
</dbReference>
<evidence type="ECO:0000256" key="2">
    <source>
        <dbReference type="ARBA" id="ARBA00023315"/>
    </source>
</evidence>
<dbReference type="PANTHER" id="PTHR43877">
    <property type="entry name" value="AMINOALKYLPHOSPHONATE N-ACETYLTRANSFERASE-RELATED-RELATED"/>
    <property type="match status" value="1"/>
</dbReference>
<proteinExistence type="predicted"/>
<dbReference type="Proteomes" id="UP000600363">
    <property type="component" value="Unassembled WGS sequence"/>
</dbReference>
<name>A0A832RVU0_9EURY</name>
<dbReference type="Gene3D" id="3.40.630.30">
    <property type="match status" value="1"/>
</dbReference>
<reference evidence="4" key="1">
    <citation type="journal article" date="2020" name="bioRxiv">
        <title>A rank-normalized archaeal taxonomy based on genome phylogeny resolves widespread incomplete and uneven classifications.</title>
        <authorList>
            <person name="Rinke C."/>
            <person name="Chuvochina M."/>
            <person name="Mussig A.J."/>
            <person name="Chaumeil P.-A."/>
            <person name="Waite D.W."/>
            <person name="Whitman W.B."/>
            <person name="Parks D.H."/>
            <person name="Hugenholtz P."/>
        </authorList>
    </citation>
    <scope>NUCLEOTIDE SEQUENCE</scope>
    <source>
        <strain evidence="4">UBA12518</strain>
    </source>
</reference>
<evidence type="ECO:0000256" key="1">
    <source>
        <dbReference type="ARBA" id="ARBA00022679"/>
    </source>
</evidence>
<dbReference type="SUPFAM" id="SSF55729">
    <property type="entry name" value="Acyl-CoA N-acyltransferases (Nat)"/>
    <property type="match status" value="1"/>
</dbReference>
<dbReference type="PROSITE" id="PS51186">
    <property type="entry name" value="GNAT"/>
    <property type="match status" value="1"/>
</dbReference>
<evidence type="ECO:0000313" key="5">
    <source>
        <dbReference type="Proteomes" id="UP000600363"/>
    </source>
</evidence>
<comment type="caution">
    <text evidence="4">The sequence shown here is derived from an EMBL/GenBank/DDBJ whole genome shotgun (WGS) entry which is preliminary data.</text>
</comment>
<feature type="domain" description="N-acetyltransferase" evidence="3">
    <location>
        <begin position="1"/>
        <end position="155"/>
    </location>
</feature>